<dbReference type="EMBL" id="FPBL01000020">
    <property type="protein sequence ID" value="SFU82759.1"/>
    <property type="molecule type" value="Genomic_DNA"/>
</dbReference>
<dbReference type="RefSeq" id="WP_074929512.1">
    <property type="nucleotide sequence ID" value="NZ_FPBL01000020.1"/>
</dbReference>
<dbReference type="InterPro" id="IPR026055">
    <property type="entry name" value="FAR"/>
</dbReference>
<dbReference type="PANTHER" id="PTHR11011:SF45">
    <property type="entry name" value="FATTY ACYL-COA REDUCTASE CG8306-RELATED"/>
    <property type="match status" value="1"/>
</dbReference>
<evidence type="ECO:0000313" key="2">
    <source>
        <dbReference type="EMBL" id="SFU82759.1"/>
    </source>
</evidence>
<gene>
    <name evidence="2" type="ORF">SAMN05216339_1207</name>
</gene>
<reference evidence="2 3" key="1">
    <citation type="submission" date="2016-10" db="EMBL/GenBank/DDBJ databases">
        <authorList>
            <person name="de Groot N.N."/>
        </authorList>
    </citation>
    <scope>NUCLEOTIDE SEQUENCE [LARGE SCALE GENOMIC DNA]</scope>
    <source>
        <strain evidence="2 3">Nm24</strain>
    </source>
</reference>
<proteinExistence type="predicted"/>
<name>A0A1I7JC59_9PROT</name>
<feature type="domain" description="Thioester reductase (TE)" evidence="1">
    <location>
        <begin position="6"/>
        <end position="244"/>
    </location>
</feature>
<dbReference type="Gene3D" id="3.40.50.720">
    <property type="entry name" value="NAD(P)-binding Rossmann-like Domain"/>
    <property type="match status" value="1"/>
</dbReference>
<dbReference type="GO" id="GO:0080019">
    <property type="term" value="F:alcohol-forming very long-chain fatty acyl-CoA reductase activity"/>
    <property type="evidence" value="ECO:0007669"/>
    <property type="project" value="InterPro"/>
</dbReference>
<accession>A0A1I7JC59</accession>
<dbReference type="InterPro" id="IPR036291">
    <property type="entry name" value="NAD(P)-bd_dom_sf"/>
</dbReference>
<dbReference type="GO" id="GO:0035336">
    <property type="term" value="P:long-chain fatty-acyl-CoA metabolic process"/>
    <property type="evidence" value="ECO:0007669"/>
    <property type="project" value="TreeGrafter"/>
</dbReference>
<evidence type="ECO:0000313" key="3">
    <source>
        <dbReference type="Proteomes" id="UP000183926"/>
    </source>
</evidence>
<dbReference type="Pfam" id="PF07993">
    <property type="entry name" value="NAD_binding_4"/>
    <property type="match status" value="1"/>
</dbReference>
<evidence type="ECO:0000259" key="1">
    <source>
        <dbReference type="Pfam" id="PF07993"/>
    </source>
</evidence>
<organism evidence="2 3">
    <name type="scientific">Nitrosomonas eutropha</name>
    <dbReference type="NCBI Taxonomy" id="916"/>
    <lineage>
        <taxon>Bacteria</taxon>
        <taxon>Pseudomonadati</taxon>
        <taxon>Pseudomonadota</taxon>
        <taxon>Betaproteobacteria</taxon>
        <taxon>Nitrosomonadales</taxon>
        <taxon>Nitrosomonadaceae</taxon>
        <taxon>Nitrosomonas</taxon>
    </lineage>
</organism>
<dbReference type="Proteomes" id="UP000183926">
    <property type="component" value="Unassembled WGS sequence"/>
</dbReference>
<dbReference type="SUPFAM" id="SSF51735">
    <property type="entry name" value="NAD(P)-binding Rossmann-fold domains"/>
    <property type="match status" value="1"/>
</dbReference>
<dbReference type="InterPro" id="IPR013120">
    <property type="entry name" value="FAR_NAD-bd"/>
</dbReference>
<dbReference type="OrthoDB" id="9810734at2"/>
<dbReference type="CDD" id="cd05263">
    <property type="entry name" value="MupV_like_SDR_e"/>
    <property type="match status" value="1"/>
</dbReference>
<protein>
    <submittedName>
        <fullName evidence="2">UDP-glucose 4-epimerase/long-chain acyl-CoA synthetase</fullName>
    </submittedName>
</protein>
<dbReference type="PANTHER" id="PTHR11011">
    <property type="entry name" value="MALE STERILITY PROTEIN 2-RELATED"/>
    <property type="match status" value="1"/>
</dbReference>
<dbReference type="AlphaFoldDB" id="A0A1I7JC59"/>
<sequence length="371" mass="41627">MNTYFITGATGVLGSAVVRELLADSQNQLVLLVRAENNAALQKRAAWLVASLEINTVTANRINFVQGDVEQEKLGLSPNEFAKLGERVTHIIHSAASVRMNHSLERARLAAVTATEHVIQLAQLGWKNSSLKKMEVVSTVGVGGKRKEPLPEGWLEEPRDFHNTYEQSKAEAESVLRVEAERGLPITVHRPSMIVGNSLTGYILHFQIFYFLLEFITGRRTRGVIPDISERYVDTIPVDYVARVVSWSSRNPLTIGRVLHLCAGQKNATSLDKARILAILKFREKGLFVPYEHILPVPWFKLLVSSILPFLPRKTRRSVNVLPIFLNYTENQVFTNTETCEILKNSGFILPCPDEFLGPVIDYYLSATYSV</sequence>